<dbReference type="EMBL" id="NCKW01001573">
    <property type="protein sequence ID" value="POM79428.1"/>
    <property type="molecule type" value="Genomic_DNA"/>
</dbReference>
<keyword evidence="2" id="KW-1185">Reference proteome</keyword>
<accession>A0A2P4YNP7</accession>
<dbReference type="AlphaFoldDB" id="A0A2P4YNP7"/>
<name>A0A2P4YNP7_9STRA</name>
<proteinExistence type="predicted"/>
<gene>
    <name evidence="1" type="ORF">PHPALM_2908</name>
</gene>
<evidence type="ECO:0000313" key="2">
    <source>
        <dbReference type="Proteomes" id="UP000237271"/>
    </source>
</evidence>
<dbReference type="OrthoDB" id="129138at2759"/>
<evidence type="ECO:0000313" key="1">
    <source>
        <dbReference type="EMBL" id="POM79428.1"/>
    </source>
</evidence>
<sequence length="133" mass="15603">MLSRQEGDNRAHLMGLPKCPSMLAKINIVQDIKRNLAISNISKGIVRAGMRQGFPDDSELILTEWKRIWRILTSVCITCLWMQRNRVVFQKEKITLERSMNEFWTTGMRQIRALAKRLSREPEHQIRGTRLQL</sequence>
<dbReference type="Proteomes" id="UP000237271">
    <property type="component" value="Unassembled WGS sequence"/>
</dbReference>
<organism evidence="1 2">
    <name type="scientific">Phytophthora palmivora</name>
    <dbReference type="NCBI Taxonomy" id="4796"/>
    <lineage>
        <taxon>Eukaryota</taxon>
        <taxon>Sar</taxon>
        <taxon>Stramenopiles</taxon>
        <taxon>Oomycota</taxon>
        <taxon>Peronosporomycetes</taxon>
        <taxon>Peronosporales</taxon>
        <taxon>Peronosporaceae</taxon>
        <taxon>Phytophthora</taxon>
    </lineage>
</organism>
<comment type="caution">
    <text evidence="1">The sequence shown here is derived from an EMBL/GenBank/DDBJ whole genome shotgun (WGS) entry which is preliminary data.</text>
</comment>
<reference evidence="1 2" key="1">
    <citation type="journal article" date="2017" name="Genome Biol. Evol.">
        <title>Phytophthora megakarya and P. palmivora, closely related causal agents of cacao black pod rot, underwent increases in genome sizes and gene numbers by different mechanisms.</title>
        <authorList>
            <person name="Ali S.S."/>
            <person name="Shao J."/>
            <person name="Lary D.J."/>
            <person name="Kronmiller B."/>
            <person name="Shen D."/>
            <person name="Strem M.D."/>
            <person name="Amoako-Attah I."/>
            <person name="Akrofi A.Y."/>
            <person name="Begoude B.A."/>
            <person name="Ten Hoopen G.M."/>
            <person name="Coulibaly K."/>
            <person name="Kebe B.I."/>
            <person name="Melnick R.L."/>
            <person name="Guiltinan M.J."/>
            <person name="Tyler B.M."/>
            <person name="Meinhardt L.W."/>
            <person name="Bailey B.A."/>
        </authorList>
    </citation>
    <scope>NUCLEOTIDE SEQUENCE [LARGE SCALE GENOMIC DNA]</scope>
    <source>
        <strain evidence="2">sbr112.9</strain>
    </source>
</reference>
<protein>
    <submittedName>
        <fullName evidence="1">Uncharacterized protein</fullName>
    </submittedName>
</protein>